<evidence type="ECO:0000313" key="9">
    <source>
        <dbReference type="EMBL" id="ASN04630.1"/>
    </source>
</evidence>
<dbReference type="EMBL" id="CP022437">
    <property type="protein sequence ID" value="ASN04630.1"/>
    <property type="molecule type" value="Genomic_DNA"/>
</dbReference>
<dbReference type="Pfam" id="PF01432">
    <property type="entry name" value="Peptidase_M3"/>
    <property type="match status" value="1"/>
</dbReference>
<proteinExistence type="inferred from homology"/>
<evidence type="ECO:0000256" key="5">
    <source>
        <dbReference type="ARBA" id="ARBA00023049"/>
    </source>
</evidence>
<comment type="similarity">
    <text evidence="6">Belongs to the peptidase M3 family.</text>
</comment>
<keyword evidence="5 6" id="KW-0482">Metalloprotease</keyword>
<evidence type="ECO:0000256" key="3">
    <source>
        <dbReference type="ARBA" id="ARBA00022801"/>
    </source>
</evidence>
<dbReference type="PANTHER" id="PTHR11804">
    <property type="entry name" value="PROTEASE M3 THIMET OLIGOPEPTIDASE-RELATED"/>
    <property type="match status" value="1"/>
</dbReference>
<keyword evidence="7" id="KW-0175">Coiled coil</keyword>
<dbReference type="GO" id="GO:0004222">
    <property type="term" value="F:metalloendopeptidase activity"/>
    <property type="evidence" value="ECO:0007669"/>
    <property type="project" value="InterPro"/>
</dbReference>
<dbReference type="GO" id="GO:0006518">
    <property type="term" value="P:peptide metabolic process"/>
    <property type="evidence" value="ECO:0007669"/>
    <property type="project" value="TreeGrafter"/>
</dbReference>
<comment type="cofactor">
    <cofactor evidence="6">
        <name>Zn(2+)</name>
        <dbReference type="ChEBI" id="CHEBI:29105"/>
    </cofactor>
    <text evidence="6">Binds 1 zinc ion.</text>
</comment>
<reference evidence="9 10" key="1">
    <citation type="journal article" date="2003" name="Int. J. Syst. Evol. Microbiol.">
        <title>Virgibacillus carmonensis sp. nov., Virgibacillus necropolis sp. nov. and Virgibacillus picturae sp. nov., three novel species isolated from deteriorated mural paintings, transfer of the species of the genus salibacillus to Virgibacillus, as Virgibacillus marismortui comb. nov. and Virgibacillus salexigens comb. nov., and emended description of the genus Virgibacillus.</title>
        <authorList>
            <person name="Heyrman J."/>
            <person name="Logan N.A."/>
            <person name="Busse H.J."/>
            <person name="Balcaen A."/>
            <person name="Lebbe L."/>
            <person name="Rodriguez-Diaz M."/>
            <person name="Swings J."/>
            <person name="De Vos P."/>
        </authorList>
    </citation>
    <scope>NUCLEOTIDE SEQUENCE [LARGE SCALE GENOMIC DNA]</scope>
    <source>
        <strain evidence="9 10">LMG 19488</strain>
    </source>
</reference>
<dbReference type="NCBIfam" id="TIGR02289">
    <property type="entry name" value="M3_not_pepF"/>
    <property type="match status" value="1"/>
</dbReference>
<evidence type="ECO:0000256" key="2">
    <source>
        <dbReference type="ARBA" id="ARBA00022723"/>
    </source>
</evidence>
<dbReference type="OrthoDB" id="9762795at2"/>
<evidence type="ECO:0000256" key="1">
    <source>
        <dbReference type="ARBA" id="ARBA00022670"/>
    </source>
</evidence>
<evidence type="ECO:0000256" key="6">
    <source>
        <dbReference type="RuleBase" id="RU003435"/>
    </source>
</evidence>
<accession>A0A221MAJ7</accession>
<dbReference type="PANTHER" id="PTHR11804:SF28">
    <property type="entry name" value="OLIGOENDOPEPTIDASE F"/>
    <property type="match status" value="1"/>
</dbReference>
<dbReference type="GO" id="GO:0006508">
    <property type="term" value="P:proteolysis"/>
    <property type="evidence" value="ECO:0007669"/>
    <property type="project" value="UniProtKB-KW"/>
</dbReference>
<organism evidence="9 10">
    <name type="scientific">Virgibacillus necropolis</name>
    <dbReference type="NCBI Taxonomy" id="163877"/>
    <lineage>
        <taxon>Bacteria</taxon>
        <taxon>Bacillati</taxon>
        <taxon>Bacillota</taxon>
        <taxon>Bacilli</taxon>
        <taxon>Bacillales</taxon>
        <taxon>Bacillaceae</taxon>
        <taxon>Virgibacillus</taxon>
    </lineage>
</organism>
<dbReference type="CDD" id="cd09606">
    <property type="entry name" value="M3B_PepF"/>
    <property type="match status" value="1"/>
</dbReference>
<keyword evidence="10" id="KW-1185">Reference proteome</keyword>
<feature type="coiled-coil region" evidence="7">
    <location>
        <begin position="30"/>
        <end position="57"/>
    </location>
</feature>
<dbReference type="InterPro" id="IPR045090">
    <property type="entry name" value="Pept_M3A_M3B"/>
</dbReference>
<evidence type="ECO:0000256" key="4">
    <source>
        <dbReference type="ARBA" id="ARBA00022833"/>
    </source>
</evidence>
<dbReference type="RefSeq" id="WP_089531481.1">
    <property type="nucleotide sequence ID" value="NZ_CP022437.1"/>
</dbReference>
<dbReference type="SUPFAM" id="SSF55486">
    <property type="entry name" value="Metalloproteases ('zincins'), catalytic domain"/>
    <property type="match status" value="1"/>
</dbReference>
<feature type="domain" description="Peptidase M3A/M3B catalytic" evidence="8">
    <location>
        <begin position="166"/>
        <end position="547"/>
    </location>
</feature>
<dbReference type="InterPro" id="IPR001567">
    <property type="entry name" value="Pept_M3A_M3B_dom"/>
</dbReference>
<keyword evidence="2 6" id="KW-0479">Metal-binding</keyword>
<dbReference type="GO" id="GO:0046872">
    <property type="term" value="F:metal ion binding"/>
    <property type="evidence" value="ECO:0007669"/>
    <property type="project" value="UniProtKB-UniRule"/>
</dbReference>
<keyword evidence="3 6" id="KW-0378">Hydrolase</keyword>
<dbReference type="KEGG" id="vne:CFK40_06165"/>
<evidence type="ECO:0000256" key="7">
    <source>
        <dbReference type="SAM" id="Coils"/>
    </source>
</evidence>
<evidence type="ECO:0000259" key="8">
    <source>
        <dbReference type="Pfam" id="PF01432"/>
    </source>
</evidence>
<gene>
    <name evidence="9" type="ORF">CFK40_06165</name>
</gene>
<protein>
    <submittedName>
        <fullName evidence="9">Oligoendopeptidase F</fullName>
    </submittedName>
</protein>
<keyword evidence="1 6" id="KW-0645">Protease</keyword>
<dbReference type="Proteomes" id="UP000204391">
    <property type="component" value="Chromosome"/>
</dbReference>
<sequence>MQTFENYTYERPNLEKEKSAFAELLNTFKKASTIEEANDAINEINKFRNRLSTLSNLVYIRASIDTNDEFYQKERDFFDDIEPEIKSLNTDFYKELVVSAYREDLEKQWGEQLFEIANFEIKSFDPKVIKLLQKENKLTSEYSKLVASAEVAFQGKTLTLAQLGPYAQDKDRETRKKATEASSGFFAQHSEKFDGLYDQLVKTRHEIATTLGYKNFVELGYIRMLRIDYDAEMVTVFRKQVRDSIVPLVTRLYDKQAERIGVDSLKNYDESFKFKSGNADPKGTPEWIIENGKKMYEELSPETNKFFHYMLDRNLMDLEAKKGKEAGGYCSFIDDYQSPFIFANFNGTSGDVDVLTHEAGHAFQVYESRHIGIPEYSFPTLEAAEIHSMSMEFFTWPWMELFFHDDTEKYKYSHLADGLQFLPYGVAVDKFQHLVYENPEWTPEERNQAWKKLEETYLPHRDYDGNDYLESGRFWQRQGHIYDVPFYYIDYTLAQICAFQFWKRAQEDHKEAWNDYIKLCQLGGQKAFLGLVESANLRSPFKEGTVESVVDTIEEWLDSVDDKAL</sequence>
<name>A0A221MAJ7_9BACI</name>
<dbReference type="Gene3D" id="1.10.1370.30">
    <property type="match status" value="1"/>
</dbReference>
<evidence type="ECO:0000313" key="10">
    <source>
        <dbReference type="Proteomes" id="UP000204391"/>
    </source>
</evidence>
<dbReference type="InterPro" id="IPR011976">
    <property type="entry name" value="Pept_M3B_oligopep-rel"/>
</dbReference>
<keyword evidence="4 6" id="KW-0862">Zinc</keyword>
<dbReference type="AlphaFoldDB" id="A0A221MAJ7"/>